<keyword evidence="1" id="KW-0472">Membrane</keyword>
<feature type="transmembrane region" description="Helical" evidence="1">
    <location>
        <begin position="82"/>
        <end position="99"/>
    </location>
</feature>
<reference evidence="2" key="1">
    <citation type="journal article" date="2021" name="PeerJ">
        <title>Extensive microbial diversity within the chicken gut microbiome revealed by metagenomics and culture.</title>
        <authorList>
            <person name="Gilroy R."/>
            <person name="Ravi A."/>
            <person name="Getino M."/>
            <person name="Pursley I."/>
            <person name="Horton D.L."/>
            <person name="Alikhan N.F."/>
            <person name="Baker D."/>
            <person name="Gharbi K."/>
            <person name="Hall N."/>
            <person name="Watson M."/>
            <person name="Adriaenssens E.M."/>
            <person name="Foster-Nyarko E."/>
            <person name="Jarju S."/>
            <person name="Secka A."/>
            <person name="Antonio M."/>
            <person name="Oren A."/>
            <person name="Chaudhuri R.R."/>
            <person name="La Ragione R."/>
            <person name="Hildebrand F."/>
            <person name="Pallen M.J."/>
        </authorList>
    </citation>
    <scope>NUCLEOTIDE SEQUENCE</scope>
    <source>
        <strain evidence="2">ChiHecec3B27-8219</strain>
    </source>
</reference>
<feature type="transmembrane region" description="Helical" evidence="1">
    <location>
        <begin position="105"/>
        <end position="127"/>
    </location>
</feature>
<organism evidence="2 3">
    <name type="scientific">Candidatus Prevotella avicola</name>
    <dbReference type="NCBI Taxonomy" id="2838738"/>
    <lineage>
        <taxon>Bacteria</taxon>
        <taxon>Pseudomonadati</taxon>
        <taxon>Bacteroidota</taxon>
        <taxon>Bacteroidia</taxon>
        <taxon>Bacteroidales</taxon>
        <taxon>Prevotellaceae</taxon>
        <taxon>Prevotella</taxon>
    </lineage>
</organism>
<keyword evidence="1" id="KW-0812">Transmembrane</keyword>
<name>A0A9D2JWJ0_9BACT</name>
<comment type="caution">
    <text evidence="2">The sequence shown here is derived from an EMBL/GenBank/DDBJ whole genome shotgun (WGS) entry which is preliminary data.</text>
</comment>
<proteinExistence type="predicted"/>
<accession>A0A9D2JWJ0</accession>
<sequence>MRRGVVKRYFQQALWIVVAASFLVMLLMQFLGDTALYWPITQALLVTVIFSFVATLAYGYAWKAVAKSSPTNLTKFYLAGSALRLMAALLVFLVYALAIREKTAVLWFTGIFVGFYLVLLLYDSLYFTGIEKRLNNK</sequence>
<evidence type="ECO:0000256" key="1">
    <source>
        <dbReference type="SAM" id="Phobius"/>
    </source>
</evidence>
<evidence type="ECO:0000313" key="3">
    <source>
        <dbReference type="Proteomes" id="UP000824055"/>
    </source>
</evidence>
<evidence type="ECO:0000313" key="2">
    <source>
        <dbReference type="EMBL" id="HIZ69278.1"/>
    </source>
</evidence>
<reference evidence="2" key="2">
    <citation type="submission" date="2021-04" db="EMBL/GenBank/DDBJ databases">
        <authorList>
            <person name="Gilroy R."/>
        </authorList>
    </citation>
    <scope>NUCLEOTIDE SEQUENCE</scope>
    <source>
        <strain evidence="2">ChiHecec3B27-8219</strain>
    </source>
</reference>
<keyword evidence="1" id="KW-1133">Transmembrane helix</keyword>
<feature type="transmembrane region" description="Helical" evidence="1">
    <location>
        <begin position="37"/>
        <end position="61"/>
    </location>
</feature>
<feature type="transmembrane region" description="Helical" evidence="1">
    <location>
        <begin position="12"/>
        <end position="31"/>
    </location>
</feature>
<dbReference type="Proteomes" id="UP000824055">
    <property type="component" value="Unassembled WGS sequence"/>
</dbReference>
<protein>
    <submittedName>
        <fullName evidence="2">Uncharacterized protein</fullName>
    </submittedName>
</protein>
<gene>
    <name evidence="2" type="ORF">H9966_05235</name>
</gene>
<dbReference type="AlphaFoldDB" id="A0A9D2JWJ0"/>
<dbReference type="EMBL" id="DXBE01000039">
    <property type="protein sequence ID" value="HIZ69278.1"/>
    <property type="molecule type" value="Genomic_DNA"/>
</dbReference>